<dbReference type="InterPro" id="IPR050699">
    <property type="entry name" value="RNA-DNA_Helicase"/>
</dbReference>
<evidence type="ECO:0000256" key="4">
    <source>
        <dbReference type="ARBA" id="ARBA00022840"/>
    </source>
</evidence>
<feature type="region of interest" description="Disordered" evidence="5">
    <location>
        <begin position="373"/>
        <end position="392"/>
    </location>
</feature>
<keyword evidence="4" id="KW-0067">ATP-binding</keyword>
<dbReference type="Pfam" id="PF12029">
    <property type="entry name" value="DUF3516"/>
    <property type="match status" value="1"/>
</dbReference>
<dbReference type="SUPFAM" id="SSF52540">
    <property type="entry name" value="P-loop containing nucleoside triphosphate hydrolases"/>
    <property type="match status" value="1"/>
</dbReference>
<evidence type="ECO:0008006" key="9">
    <source>
        <dbReference type="Google" id="ProtNLM"/>
    </source>
</evidence>
<keyword evidence="3" id="KW-0347">Helicase</keyword>
<dbReference type="CDD" id="cd17921">
    <property type="entry name" value="DEXHc_Ski2"/>
    <property type="match status" value="1"/>
</dbReference>
<dbReference type="InterPro" id="IPR014001">
    <property type="entry name" value="Helicase_ATP-bd"/>
</dbReference>
<feature type="domain" description="Helicase ATP-binding" evidence="6">
    <location>
        <begin position="24"/>
        <end position="180"/>
    </location>
</feature>
<dbReference type="PANTHER" id="PTHR12131:SF1">
    <property type="entry name" value="ATP-DEPENDENT RNA HELICASE SUPV3L1, MITOCHONDRIAL-RELATED"/>
    <property type="match status" value="1"/>
</dbReference>
<evidence type="ECO:0000256" key="3">
    <source>
        <dbReference type="ARBA" id="ARBA00022806"/>
    </source>
</evidence>
<reference evidence="8" key="1">
    <citation type="submission" date="2018-05" db="EMBL/GenBank/DDBJ databases">
        <authorList>
            <person name="Lanie J.A."/>
            <person name="Ng W.-L."/>
            <person name="Kazmierczak K.M."/>
            <person name="Andrzejewski T.M."/>
            <person name="Davidsen T.M."/>
            <person name="Wayne K.J."/>
            <person name="Tettelin H."/>
            <person name="Glass J.I."/>
            <person name="Rusch D."/>
            <person name="Podicherti R."/>
            <person name="Tsui H.-C.T."/>
            <person name="Winkler M.E."/>
        </authorList>
    </citation>
    <scope>NUCLEOTIDE SEQUENCE</scope>
</reference>
<evidence type="ECO:0000259" key="7">
    <source>
        <dbReference type="PROSITE" id="PS51194"/>
    </source>
</evidence>
<dbReference type="PROSITE" id="PS51192">
    <property type="entry name" value="HELICASE_ATP_BIND_1"/>
    <property type="match status" value="1"/>
</dbReference>
<dbReference type="InterPro" id="IPR011545">
    <property type="entry name" value="DEAD/DEAH_box_helicase_dom"/>
</dbReference>
<evidence type="ECO:0000256" key="2">
    <source>
        <dbReference type="ARBA" id="ARBA00022801"/>
    </source>
</evidence>
<dbReference type="PROSITE" id="PS51194">
    <property type="entry name" value="HELICASE_CTER"/>
    <property type="match status" value="1"/>
</dbReference>
<evidence type="ECO:0000256" key="5">
    <source>
        <dbReference type="SAM" id="MobiDB-lite"/>
    </source>
</evidence>
<dbReference type="GO" id="GO:0003676">
    <property type="term" value="F:nucleic acid binding"/>
    <property type="evidence" value="ECO:0007669"/>
    <property type="project" value="InterPro"/>
</dbReference>
<evidence type="ECO:0000256" key="1">
    <source>
        <dbReference type="ARBA" id="ARBA00022741"/>
    </source>
</evidence>
<dbReference type="Pfam" id="PF00270">
    <property type="entry name" value="DEAD"/>
    <property type="match status" value="1"/>
</dbReference>
<keyword evidence="2" id="KW-0378">Hydrolase</keyword>
<organism evidence="8">
    <name type="scientific">marine metagenome</name>
    <dbReference type="NCBI Taxonomy" id="408172"/>
    <lineage>
        <taxon>unclassified sequences</taxon>
        <taxon>metagenomes</taxon>
        <taxon>ecological metagenomes</taxon>
    </lineage>
</organism>
<dbReference type="SMART" id="SM00490">
    <property type="entry name" value="HELICc"/>
    <property type="match status" value="1"/>
</dbReference>
<evidence type="ECO:0000259" key="6">
    <source>
        <dbReference type="PROSITE" id="PS51192"/>
    </source>
</evidence>
<dbReference type="EMBL" id="UINC01001150">
    <property type="protein sequence ID" value="SUZ72478.1"/>
    <property type="molecule type" value="Genomic_DNA"/>
</dbReference>
<dbReference type="InterPro" id="IPR021904">
    <property type="entry name" value="DUF3516"/>
</dbReference>
<dbReference type="PANTHER" id="PTHR12131">
    <property type="entry name" value="ATP-DEPENDENT RNA AND DNA HELICASE"/>
    <property type="match status" value="1"/>
</dbReference>
<gene>
    <name evidence="8" type="ORF">METZ01_LOCUS25332</name>
</gene>
<dbReference type="InterPro" id="IPR027417">
    <property type="entry name" value="P-loop_NTPase"/>
</dbReference>
<dbReference type="GO" id="GO:0005524">
    <property type="term" value="F:ATP binding"/>
    <property type="evidence" value="ECO:0007669"/>
    <property type="project" value="UniProtKB-KW"/>
</dbReference>
<dbReference type="InterPro" id="IPR001650">
    <property type="entry name" value="Helicase_C-like"/>
</dbReference>
<keyword evidence="1" id="KW-0547">Nucleotide-binding</keyword>
<feature type="domain" description="Helicase C-terminal" evidence="7">
    <location>
        <begin position="220"/>
        <end position="389"/>
    </location>
</feature>
<dbReference type="AlphaFoldDB" id="A0A381Q0P6"/>
<accession>A0A381Q0P6</accession>
<sequence length="818" mass="92864">MLDGFLAWAAAGNIDLYEAQEEAILEVFSGHHLILTTPTGSGKSLVAMAAHFEAIAKGKRCWYTAPIKALVSEKFFSLCKEFGSDNVGMITGDASVNPDAPIVCCTQEILANLALRHGPQAPVDTAVMDEFHYYSDRDRGWAWQIPLLELQRTQFILMSATLGPAEFFLKDLEHRSNRIAVEVTGNTRPVPLEWTYRETTLLQSIRDLLHLDRAPIYIVHFTQKAAAERAQALTSLDVLTREEKQRIRDEISNFRFDSPFGKDVARFVKAGIGVHHAGLLPKYRLLVERLAQEGLLKLICGTDTLGVGVNVPIRTVLFSQLCKFDGQATATLTVRDFQQIAGRAGRKGFDDQGFVWCQAPEHHVENLKALEKAADDPKKRRKVQRKKPPERGYVHWDDKTFERLRSGRPETLSSNFQVSHSMLLNVLDRPGDGCAALRKILTDNHDLRSQQRSHIRQAIGMYRSLVSAGIVETLDNPDAEDRLVRVNVDLQAEFDLTGALSPFVPDAVELLDREEVTYALDVITVVESVLENPAVLLARQRDKARDELFVELKRDGVEYEERISLLDEVEWPKPLKEFLYTTFDAWAVHHPWLGQENLRPKSIVRDLYERAMTFREYVNYYGVKGSEGVLLRYLTDAFKGLQKTVPDNSWTSELEDVFEWLGALVRQVDSSLLDEWERLQNPDQLDEEIRPQTVDITTQTRAFHVMVRNATFRWIQLLAQADYLAIAQQAEGDLSEPGAVEEAVGPYWDEFNEVLTDADARSDRWLLEIERDETRVVVEQIVCDPEGFNEWRLRGLVELSASRQTGEAVVKLTQIVKL</sequence>
<dbReference type="SMART" id="SM00487">
    <property type="entry name" value="DEXDc"/>
    <property type="match status" value="1"/>
</dbReference>
<name>A0A381Q0P6_9ZZZZ</name>
<dbReference type="GO" id="GO:0016787">
    <property type="term" value="F:hydrolase activity"/>
    <property type="evidence" value="ECO:0007669"/>
    <property type="project" value="UniProtKB-KW"/>
</dbReference>
<dbReference type="GO" id="GO:0004386">
    <property type="term" value="F:helicase activity"/>
    <property type="evidence" value="ECO:0007669"/>
    <property type="project" value="UniProtKB-KW"/>
</dbReference>
<proteinExistence type="predicted"/>
<dbReference type="Gene3D" id="3.40.50.300">
    <property type="entry name" value="P-loop containing nucleotide triphosphate hydrolases"/>
    <property type="match status" value="2"/>
</dbReference>
<evidence type="ECO:0000313" key="8">
    <source>
        <dbReference type="EMBL" id="SUZ72478.1"/>
    </source>
</evidence>
<protein>
    <recommendedName>
        <fullName evidence="9">Helicase ATP-binding domain-containing protein</fullName>
    </recommendedName>
</protein>